<keyword evidence="4 8" id="KW-1133">Transmembrane helix</keyword>
<evidence type="ECO:0000256" key="4">
    <source>
        <dbReference type="ARBA" id="ARBA00022989"/>
    </source>
</evidence>
<evidence type="ECO:0000259" key="9">
    <source>
        <dbReference type="Pfam" id="PF13962"/>
    </source>
</evidence>
<protein>
    <recommendedName>
        <fullName evidence="9">PGG domain-containing protein</fullName>
    </recommendedName>
</protein>
<evidence type="ECO:0000256" key="7">
    <source>
        <dbReference type="PROSITE-ProRule" id="PRU00023"/>
    </source>
</evidence>
<keyword evidence="3" id="KW-0677">Repeat</keyword>
<feature type="transmembrane region" description="Helical" evidence="8">
    <location>
        <begin position="429"/>
        <end position="456"/>
    </location>
</feature>
<keyword evidence="11" id="KW-1185">Reference proteome</keyword>
<evidence type="ECO:0000256" key="5">
    <source>
        <dbReference type="ARBA" id="ARBA00023043"/>
    </source>
</evidence>
<dbReference type="Pfam" id="PF12796">
    <property type="entry name" value="Ank_2"/>
    <property type="match status" value="1"/>
</dbReference>
<name>A0ABQ8H5J4_9ROSI</name>
<evidence type="ECO:0000256" key="8">
    <source>
        <dbReference type="SAM" id="Phobius"/>
    </source>
</evidence>
<feature type="repeat" description="ANK" evidence="7">
    <location>
        <begin position="80"/>
        <end position="102"/>
    </location>
</feature>
<evidence type="ECO:0000256" key="3">
    <source>
        <dbReference type="ARBA" id="ARBA00022737"/>
    </source>
</evidence>
<dbReference type="InterPro" id="IPR026961">
    <property type="entry name" value="PGG_dom"/>
</dbReference>
<dbReference type="Pfam" id="PF13962">
    <property type="entry name" value="PGG"/>
    <property type="match status" value="1"/>
</dbReference>
<dbReference type="SMART" id="SM00248">
    <property type="entry name" value="ANK"/>
    <property type="match status" value="4"/>
</dbReference>
<proteinExistence type="predicted"/>
<sequence length="490" mass="54207">MDSISSLSEAALDSYGQLYKAAVEGNMGPLRQIAQQLDLIVTPIRNTILHINIASERVSIQFVEEIIEICPTLLLQVNADGETPLHFAVEFDRPDVVEVLIKLVKAQHEDLENGIGASRQMLRMTDNKGNTALHKAMRKHCCKDVTGFYEGVVLMLETCSSVNHEGPSGKTTLHAAVRRRDKDTSAAYIADNCRKMNPLHLAASQGHIDILREIILYCPDCYKMVDDWGWNVLHFAMASLSLNPNISTSLLENRLLEKLLHEKDAKGNSPLHVFAALNPLALSFIEKVRGDRQAVNTQNVSVADTLRYSCSDLKKEILGLSASIGPYSRGVIHIRDKIKEENFKQLEKAKSSHLIVATLIATVTFAAAFTLPGGYKSEQGKNQGSAILSKNLAFQIFVTTNAMALVLSISAVFIYYIMSVDRFQKQYYLKLFLLAPWLTVLAMGAMVIVFISGSFAVLSSTLSLAIVTCFIGLSVFILLLRVLYCHLKGF</sequence>
<feature type="domain" description="PGG" evidence="9">
    <location>
        <begin position="344"/>
        <end position="457"/>
    </location>
</feature>
<keyword evidence="6 8" id="KW-0472">Membrane</keyword>
<dbReference type="PANTHER" id="PTHR24186:SF53">
    <property type="entry name" value="PGG DOMAIN-CONTAINING PROTEIN"/>
    <property type="match status" value="1"/>
</dbReference>
<keyword evidence="5 7" id="KW-0040">ANK repeat</keyword>
<keyword evidence="2 8" id="KW-0812">Transmembrane</keyword>
<comment type="subcellular location">
    <subcellularLocation>
        <location evidence="1">Membrane</location>
        <topology evidence="1">Multi-pass membrane protein</topology>
    </subcellularLocation>
</comment>
<evidence type="ECO:0000313" key="10">
    <source>
        <dbReference type="EMBL" id="KAH7548600.1"/>
    </source>
</evidence>
<evidence type="ECO:0000256" key="6">
    <source>
        <dbReference type="ARBA" id="ARBA00023136"/>
    </source>
</evidence>
<gene>
    <name evidence="10" type="ORF">JRO89_XS14G0177400</name>
</gene>
<dbReference type="PANTHER" id="PTHR24186">
    <property type="entry name" value="PROTEIN PHOSPHATASE 1 REGULATORY SUBUNIT"/>
    <property type="match status" value="1"/>
</dbReference>
<dbReference type="Pfam" id="PF13606">
    <property type="entry name" value="Ank_3"/>
    <property type="match status" value="1"/>
</dbReference>
<dbReference type="InterPro" id="IPR036770">
    <property type="entry name" value="Ankyrin_rpt-contain_sf"/>
</dbReference>
<evidence type="ECO:0000256" key="2">
    <source>
        <dbReference type="ARBA" id="ARBA00022692"/>
    </source>
</evidence>
<dbReference type="PROSITE" id="PS50297">
    <property type="entry name" value="ANK_REP_REGION"/>
    <property type="match status" value="1"/>
</dbReference>
<dbReference type="InterPro" id="IPR002110">
    <property type="entry name" value="Ankyrin_rpt"/>
</dbReference>
<dbReference type="SUPFAM" id="SSF48403">
    <property type="entry name" value="Ankyrin repeat"/>
    <property type="match status" value="1"/>
</dbReference>
<reference evidence="10 11" key="1">
    <citation type="submission" date="2021-02" db="EMBL/GenBank/DDBJ databases">
        <title>Plant Genome Project.</title>
        <authorList>
            <person name="Zhang R.-G."/>
        </authorList>
    </citation>
    <scope>NUCLEOTIDE SEQUENCE [LARGE SCALE GENOMIC DNA]</scope>
    <source>
        <tissue evidence="10">Leaves</tissue>
    </source>
</reference>
<accession>A0ABQ8H5J4</accession>
<dbReference type="Gene3D" id="1.25.40.20">
    <property type="entry name" value="Ankyrin repeat-containing domain"/>
    <property type="match status" value="2"/>
</dbReference>
<evidence type="ECO:0000313" key="11">
    <source>
        <dbReference type="Proteomes" id="UP000827721"/>
    </source>
</evidence>
<dbReference type="EMBL" id="JAFEMO010000014">
    <property type="protein sequence ID" value="KAH7548600.1"/>
    <property type="molecule type" value="Genomic_DNA"/>
</dbReference>
<feature type="transmembrane region" description="Helical" evidence="8">
    <location>
        <begin position="354"/>
        <end position="372"/>
    </location>
</feature>
<comment type="caution">
    <text evidence="10">The sequence shown here is derived from an EMBL/GenBank/DDBJ whole genome shotgun (WGS) entry which is preliminary data.</text>
</comment>
<organism evidence="10 11">
    <name type="scientific">Xanthoceras sorbifolium</name>
    <dbReference type="NCBI Taxonomy" id="99658"/>
    <lineage>
        <taxon>Eukaryota</taxon>
        <taxon>Viridiplantae</taxon>
        <taxon>Streptophyta</taxon>
        <taxon>Embryophyta</taxon>
        <taxon>Tracheophyta</taxon>
        <taxon>Spermatophyta</taxon>
        <taxon>Magnoliopsida</taxon>
        <taxon>eudicotyledons</taxon>
        <taxon>Gunneridae</taxon>
        <taxon>Pentapetalae</taxon>
        <taxon>rosids</taxon>
        <taxon>malvids</taxon>
        <taxon>Sapindales</taxon>
        <taxon>Sapindaceae</taxon>
        <taxon>Xanthoceroideae</taxon>
        <taxon>Xanthoceras</taxon>
    </lineage>
</organism>
<evidence type="ECO:0000256" key="1">
    <source>
        <dbReference type="ARBA" id="ARBA00004141"/>
    </source>
</evidence>
<dbReference type="PROSITE" id="PS50088">
    <property type="entry name" value="ANK_REPEAT"/>
    <property type="match status" value="1"/>
</dbReference>
<feature type="transmembrane region" description="Helical" evidence="8">
    <location>
        <begin position="462"/>
        <end position="484"/>
    </location>
</feature>
<feature type="transmembrane region" description="Helical" evidence="8">
    <location>
        <begin position="392"/>
        <end position="417"/>
    </location>
</feature>
<dbReference type="Proteomes" id="UP000827721">
    <property type="component" value="Unassembled WGS sequence"/>
</dbReference>